<dbReference type="Gene3D" id="1.20.1720.10">
    <property type="entry name" value="Multidrug resistance protein D"/>
    <property type="match status" value="1"/>
</dbReference>
<feature type="transmembrane region" description="Helical" evidence="7">
    <location>
        <begin position="75"/>
        <end position="94"/>
    </location>
</feature>
<feature type="transmembrane region" description="Helical" evidence="7">
    <location>
        <begin position="442"/>
        <end position="463"/>
    </location>
</feature>
<dbReference type="PANTHER" id="PTHR42718">
    <property type="entry name" value="MAJOR FACILITATOR SUPERFAMILY MULTIDRUG TRANSPORTER MFSC"/>
    <property type="match status" value="1"/>
</dbReference>
<dbReference type="PROSITE" id="PS50850">
    <property type="entry name" value="MFS"/>
    <property type="match status" value="1"/>
</dbReference>
<dbReference type="InterPro" id="IPR011701">
    <property type="entry name" value="MFS"/>
</dbReference>
<keyword evidence="5 7" id="KW-1133">Transmembrane helix</keyword>
<feature type="transmembrane region" description="Helical" evidence="7">
    <location>
        <begin position="136"/>
        <end position="158"/>
    </location>
</feature>
<feature type="transmembrane region" description="Helical" evidence="7">
    <location>
        <begin position="100"/>
        <end position="124"/>
    </location>
</feature>
<feature type="transmembrane region" description="Helical" evidence="7">
    <location>
        <begin position="262"/>
        <end position="288"/>
    </location>
</feature>
<keyword evidence="2" id="KW-0813">Transport</keyword>
<proteinExistence type="predicted"/>
<feature type="transmembrane region" description="Helical" evidence="7">
    <location>
        <begin position="328"/>
        <end position="347"/>
    </location>
</feature>
<evidence type="ECO:0000256" key="3">
    <source>
        <dbReference type="ARBA" id="ARBA00022475"/>
    </source>
</evidence>
<evidence type="ECO:0000256" key="4">
    <source>
        <dbReference type="ARBA" id="ARBA00022692"/>
    </source>
</evidence>
<dbReference type="AlphaFoldDB" id="A0A4R5NAE2"/>
<feature type="transmembrane region" description="Helical" evidence="7">
    <location>
        <begin position="294"/>
        <end position="316"/>
    </location>
</feature>
<evidence type="ECO:0000313" key="9">
    <source>
        <dbReference type="EMBL" id="TDG69473.1"/>
    </source>
</evidence>
<dbReference type="PANTHER" id="PTHR42718:SF46">
    <property type="entry name" value="BLR6921 PROTEIN"/>
    <property type="match status" value="1"/>
</dbReference>
<dbReference type="Pfam" id="PF07690">
    <property type="entry name" value="MFS_1"/>
    <property type="match status" value="1"/>
</dbReference>
<feature type="transmembrane region" description="Helical" evidence="7">
    <location>
        <begin position="353"/>
        <end position="370"/>
    </location>
</feature>
<reference evidence="9 10" key="1">
    <citation type="journal article" date="2019" name="Appl. Microbiol. Biotechnol.">
        <title>Uncovering carbohydrate metabolism through a genotype-phenotype association study of 56 lactic acid bacteria genomes.</title>
        <authorList>
            <person name="Buron-Moles G."/>
            <person name="Chailyan A."/>
            <person name="Dolejs I."/>
            <person name="Forster J."/>
            <person name="Miks M.H."/>
        </authorList>
    </citation>
    <scope>NUCLEOTIDE SEQUENCE [LARGE SCALE GENOMIC DNA]</scope>
    <source>
        <strain evidence="9 10">ATCC 700006</strain>
    </source>
</reference>
<evidence type="ECO:0000313" key="10">
    <source>
        <dbReference type="Proteomes" id="UP000295681"/>
    </source>
</evidence>
<evidence type="ECO:0000256" key="2">
    <source>
        <dbReference type="ARBA" id="ARBA00022448"/>
    </source>
</evidence>
<feature type="transmembrane region" description="Helical" evidence="7">
    <location>
        <begin position="45"/>
        <end position="63"/>
    </location>
</feature>
<keyword evidence="4 7" id="KW-0812">Transmembrane</keyword>
<dbReference type="GO" id="GO:0022857">
    <property type="term" value="F:transmembrane transporter activity"/>
    <property type="evidence" value="ECO:0007669"/>
    <property type="project" value="InterPro"/>
</dbReference>
<protein>
    <recommendedName>
        <fullName evidence="8">Major facilitator superfamily (MFS) profile domain-containing protein</fullName>
    </recommendedName>
</protein>
<feature type="transmembrane region" description="Helical" evidence="7">
    <location>
        <begin position="402"/>
        <end position="422"/>
    </location>
</feature>
<dbReference type="EMBL" id="PUFI01000005">
    <property type="protein sequence ID" value="TDG69473.1"/>
    <property type="molecule type" value="Genomic_DNA"/>
</dbReference>
<dbReference type="CDD" id="cd17321">
    <property type="entry name" value="MFS_MMR_MDR_like"/>
    <property type="match status" value="1"/>
</dbReference>
<feature type="domain" description="Major facilitator superfamily (MFS) profile" evidence="8">
    <location>
        <begin position="9"/>
        <end position="466"/>
    </location>
</feature>
<name>A0A4R5NAE2_9LACO</name>
<evidence type="ECO:0000256" key="1">
    <source>
        <dbReference type="ARBA" id="ARBA00004651"/>
    </source>
</evidence>
<organism evidence="9 10">
    <name type="scientific">Leuconostoc fallax</name>
    <dbReference type="NCBI Taxonomy" id="1251"/>
    <lineage>
        <taxon>Bacteria</taxon>
        <taxon>Bacillati</taxon>
        <taxon>Bacillota</taxon>
        <taxon>Bacilli</taxon>
        <taxon>Lactobacillales</taxon>
        <taxon>Lactobacillaceae</taxon>
        <taxon>Leuconostoc</taxon>
    </lineage>
</organism>
<keyword evidence="6 7" id="KW-0472">Membrane</keyword>
<sequence length="471" mass="51411">MIKSKKVLALLSIGLFAFMSTLDGSIVNIALPTISRELGVGMQEVTWTVTVYLVVISGLLLLFGRLGDLMGKTTIFRYGTLIFTVGSLLAGFNFGLSFLIVARIVQAIGAAMTMSNSFGITSMISTPSTRARSMSIIAMFVSLGLISGPAVGGVLLQFLPWSYIFWLNVPIGIIAAAVGHSVLPRETQSTHIKEVDIIGASQLFLLIVVLFLSLNSLQSLGYASTLTWLGLFITVMLFIWFIMTERRVKHPLLALAIFKNKLFNISVISSLLVFTSSACNNILMPFYLQNYRHFTAGFSGLLLMSIPAAMFIFAPISGVLSDKLNKEVITIVGLTGLVISQFGYIVFHAESTFIWLIGTFILNGAAAGLFQSPNNALVMENVTHQYFGIAGSLNALARNMGFVLGTVLATTLLFISMSTQLNRHVTDYVPQHPEVFLNGMHFAFYVSLGLILVAWCLVAYRLWRNSGHIAK</sequence>
<dbReference type="GO" id="GO:0005886">
    <property type="term" value="C:plasma membrane"/>
    <property type="evidence" value="ECO:0007669"/>
    <property type="project" value="UniProtKB-SubCell"/>
</dbReference>
<dbReference type="PRINTS" id="PR01036">
    <property type="entry name" value="TCRTETB"/>
</dbReference>
<dbReference type="SUPFAM" id="SSF103473">
    <property type="entry name" value="MFS general substrate transporter"/>
    <property type="match status" value="1"/>
</dbReference>
<evidence type="ECO:0000259" key="8">
    <source>
        <dbReference type="PROSITE" id="PS50850"/>
    </source>
</evidence>
<keyword evidence="10" id="KW-1185">Reference proteome</keyword>
<evidence type="ECO:0000256" key="6">
    <source>
        <dbReference type="ARBA" id="ARBA00023136"/>
    </source>
</evidence>
<dbReference type="InterPro" id="IPR020846">
    <property type="entry name" value="MFS_dom"/>
</dbReference>
<feature type="transmembrane region" description="Helical" evidence="7">
    <location>
        <begin position="220"/>
        <end position="242"/>
    </location>
</feature>
<evidence type="ECO:0000256" key="5">
    <source>
        <dbReference type="ARBA" id="ARBA00022989"/>
    </source>
</evidence>
<comment type="caution">
    <text evidence="9">The sequence shown here is derived from an EMBL/GenBank/DDBJ whole genome shotgun (WGS) entry which is preliminary data.</text>
</comment>
<comment type="subcellular location">
    <subcellularLocation>
        <location evidence="1">Cell membrane</location>
        <topology evidence="1">Multi-pass membrane protein</topology>
    </subcellularLocation>
</comment>
<gene>
    <name evidence="9" type="ORF">C5L23_000935</name>
</gene>
<accession>A0A4R5NAE2</accession>
<dbReference type="Gene3D" id="1.20.1250.20">
    <property type="entry name" value="MFS general substrate transporter like domains"/>
    <property type="match status" value="1"/>
</dbReference>
<feature type="transmembrane region" description="Helical" evidence="7">
    <location>
        <begin position="195"/>
        <end position="214"/>
    </location>
</feature>
<dbReference type="RefSeq" id="WP_010007315.1">
    <property type="nucleotide sequence ID" value="NZ_JAGYGP010000001.1"/>
</dbReference>
<dbReference type="InterPro" id="IPR036259">
    <property type="entry name" value="MFS_trans_sf"/>
</dbReference>
<feature type="transmembrane region" description="Helical" evidence="7">
    <location>
        <begin position="164"/>
        <end position="183"/>
    </location>
</feature>
<evidence type="ECO:0000256" key="7">
    <source>
        <dbReference type="SAM" id="Phobius"/>
    </source>
</evidence>
<keyword evidence="3" id="KW-1003">Cell membrane</keyword>
<dbReference type="Proteomes" id="UP000295681">
    <property type="component" value="Unassembled WGS sequence"/>
</dbReference>
<dbReference type="STRING" id="907931.GCA_000165675_01462"/>